<keyword evidence="7 8" id="KW-0472">Membrane</keyword>
<protein>
    <submittedName>
        <fullName evidence="9">Virulence factor MviN</fullName>
    </submittedName>
</protein>
<feature type="transmembrane region" description="Helical" evidence="8">
    <location>
        <begin position="279"/>
        <end position="303"/>
    </location>
</feature>
<evidence type="ECO:0000256" key="5">
    <source>
        <dbReference type="ARBA" id="ARBA00022984"/>
    </source>
</evidence>
<evidence type="ECO:0000256" key="1">
    <source>
        <dbReference type="ARBA" id="ARBA00004651"/>
    </source>
</evidence>
<dbReference type="InterPro" id="IPR051050">
    <property type="entry name" value="Lipid_II_flippase_MurJ/MviN"/>
</dbReference>
<evidence type="ECO:0000256" key="7">
    <source>
        <dbReference type="ARBA" id="ARBA00023136"/>
    </source>
</evidence>
<keyword evidence="3 8" id="KW-0812">Transmembrane</keyword>
<evidence type="ECO:0000256" key="6">
    <source>
        <dbReference type="ARBA" id="ARBA00022989"/>
    </source>
</evidence>
<feature type="transmembrane region" description="Helical" evidence="8">
    <location>
        <begin position="130"/>
        <end position="152"/>
    </location>
</feature>
<feature type="transmembrane region" description="Helical" evidence="8">
    <location>
        <begin position="364"/>
        <end position="384"/>
    </location>
</feature>
<feature type="transmembrane region" description="Helical" evidence="8">
    <location>
        <begin position="491"/>
        <end position="513"/>
    </location>
</feature>
<feature type="transmembrane region" description="Helical" evidence="8">
    <location>
        <begin position="159"/>
        <end position="182"/>
    </location>
</feature>
<evidence type="ECO:0000256" key="4">
    <source>
        <dbReference type="ARBA" id="ARBA00022960"/>
    </source>
</evidence>
<dbReference type="PANTHER" id="PTHR47019:SF1">
    <property type="entry name" value="LIPID II FLIPPASE MURJ"/>
    <property type="match status" value="1"/>
</dbReference>
<dbReference type="PRINTS" id="PR01806">
    <property type="entry name" value="VIRFACTRMVIN"/>
</dbReference>
<keyword evidence="10" id="KW-1185">Reference proteome</keyword>
<feature type="transmembrane region" description="Helical" evidence="8">
    <location>
        <begin position="423"/>
        <end position="446"/>
    </location>
</feature>
<keyword evidence="5" id="KW-0573">Peptidoglycan synthesis</keyword>
<dbReference type="Proteomes" id="UP000602653">
    <property type="component" value="Chromosome"/>
</dbReference>
<sequence>MKKVSSVLGAAGIIAVLTLGARMMGLVRKLAQSWAMSDGVVAGTYDTANTVPNVLFEVAAGGALAGAVIPLVSRFLARNLKHEASQTVSALITWLLTVSLPIVLLVVLFAENIIGFLLSSAIPQQLQLGASLLRIFAWQIPLYGLSVVFSGVLQAHKKFVLPALAPLLSSLVVVVVFIWYALSFGAQTQPDEMTSLAIALLGWGTTVGVVIFSLVQLPAVLRSVSIRLTWKFPNDVARETLKMGGAGLAALLAQQLAIIFIMYSTNALSDSGTFAAFNYAYAVFMVPYAVLAVPIATAVFPRISEAHELGQQGKLRQLVGRSTYLVLMMGATAAVLIAALSVPAKTVIELGNSITGLDIALQTMAFGAVGFSLLYHGARVLYALGRPRLVMISNSIAWFAVIVSLSLAYFVGVGGRYMTLEWVGLSMSIGMTVGAIVLIGILQRVTGASIVRDYQRQLVSGFIVLAIAGGVAWFVVPWLEDYLSGVLGQSIVGAFVAAGVGALIVLGPMAYMLGSDFRRKAFA</sequence>
<proteinExistence type="predicted"/>
<reference evidence="9 10" key="1">
    <citation type="submission" date="2021-02" db="EMBL/GenBank/DDBJ databases">
        <title>Complete Genome Sequence of Arcanobacterium phocisimile strain DSM 26142T from a harbour seal.</title>
        <authorList>
            <person name="Borowiak M."/>
            <person name="Alssahen M."/>
            <person name="Malorny B."/>
            <person name="Laemmler C."/>
            <person name="Siebert U."/>
            <person name="Ploetz M."/>
            <person name="Abdulmawjood A."/>
        </authorList>
    </citation>
    <scope>NUCLEOTIDE SEQUENCE [LARGE SCALE GENOMIC DNA]</scope>
    <source>
        <strain evidence="9 10">DSM 26142</strain>
    </source>
</reference>
<comment type="subcellular location">
    <subcellularLocation>
        <location evidence="1">Cell membrane</location>
        <topology evidence="1">Multi-pass membrane protein</topology>
    </subcellularLocation>
</comment>
<feature type="transmembrane region" description="Helical" evidence="8">
    <location>
        <begin position="241"/>
        <end position="263"/>
    </location>
</feature>
<feature type="transmembrane region" description="Helical" evidence="8">
    <location>
        <begin position="396"/>
        <end position="417"/>
    </location>
</feature>
<feature type="transmembrane region" description="Helical" evidence="8">
    <location>
        <begin position="55"/>
        <end position="76"/>
    </location>
</feature>
<name>A0ABX7IFB6_9ACTO</name>
<dbReference type="EMBL" id="CP070228">
    <property type="protein sequence ID" value="QRV01440.1"/>
    <property type="molecule type" value="Genomic_DNA"/>
</dbReference>
<dbReference type="Pfam" id="PF03023">
    <property type="entry name" value="MurJ"/>
    <property type="match status" value="1"/>
</dbReference>
<feature type="transmembrane region" description="Helical" evidence="8">
    <location>
        <begin position="194"/>
        <end position="221"/>
    </location>
</feature>
<accession>A0ABX7IFB6</accession>
<evidence type="ECO:0000256" key="2">
    <source>
        <dbReference type="ARBA" id="ARBA00022475"/>
    </source>
</evidence>
<dbReference type="InterPro" id="IPR004268">
    <property type="entry name" value="MurJ"/>
</dbReference>
<evidence type="ECO:0000256" key="3">
    <source>
        <dbReference type="ARBA" id="ARBA00022692"/>
    </source>
</evidence>
<dbReference type="RefSeq" id="WP_204423075.1">
    <property type="nucleotide sequence ID" value="NZ_CP070228.1"/>
</dbReference>
<dbReference type="PANTHER" id="PTHR47019">
    <property type="entry name" value="LIPID II FLIPPASE MURJ"/>
    <property type="match status" value="1"/>
</dbReference>
<feature type="transmembrane region" description="Helical" evidence="8">
    <location>
        <begin position="458"/>
        <end position="479"/>
    </location>
</feature>
<gene>
    <name evidence="9" type="ORF">JTE88_04800</name>
</gene>
<evidence type="ECO:0000256" key="8">
    <source>
        <dbReference type="SAM" id="Phobius"/>
    </source>
</evidence>
<keyword evidence="4" id="KW-0133">Cell shape</keyword>
<keyword evidence="6 8" id="KW-1133">Transmembrane helix</keyword>
<evidence type="ECO:0000313" key="9">
    <source>
        <dbReference type="EMBL" id="QRV01440.1"/>
    </source>
</evidence>
<organism evidence="9 10">
    <name type="scientific">Arcanobacterium phocisimile</name>
    <dbReference type="NCBI Taxonomy" id="1302235"/>
    <lineage>
        <taxon>Bacteria</taxon>
        <taxon>Bacillati</taxon>
        <taxon>Actinomycetota</taxon>
        <taxon>Actinomycetes</taxon>
        <taxon>Actinomycetales</taxon>
        <taxon>Actinomycetaceae</taxon>
        <taxon>Arcanobacterium</taxon>
    </lineage>
</organism>
<evidence type="ECO:0000313" key="10">
    <source>
        <dbReference type="Proteomes" id="UP000602653"/>
    </source>
</evidence>
<feature type="transmembrane region" description="Helical" evidence="8">
    <location>
        <begin position="88"/>
        <end position="110"/>
    </location>
</feature>
<keyword evidence="2" id="KW-1003">Cell membrane</keyword>
<feature type="transmembrane region" description="Helical" evidence="8">
    <location>
        <begin position="324"/>
        <end position="344"/>
    </location>
</feature>